<keyword evidence="1" id="KW-0732">Signal</keyword>
<dbReference type="PANTHER" id="PTHR37310:SF1">
    <property type="entry name" value="CYTOPLASMIC PROTEIN"/>
    <property type="match status" value="1"/>
</dbReference>
<name>A0A517XSH8_9BACT</name>
<dbReference type="RefSeq" id="WP_202920838.1">
    <property type="nucleotide sequence ID" value="NZ_CP036273.1"/>
</dbReference>
<dbReference type="Proteomes" id="UP000319576">
    <property type="component" value="Chromosome"/>
</dbReference>
<evidence type="ECO:0000256" key="1">
    <source>
        <dbReference type="SAM" id="SignalP"/>
    </source>
</evidence>
<evidence type="ECO:0008006" key="4">
    <source>
        <dbReference type="Google" id="ProtNLM"/>
    </source>
</evidence>
<organism evidence="2 3">
    <name type="scientific">Urbifossiella limnaea</name>
    <dbReference type="NCBI Taxonomy" id="2528023"/>
    <lineage>
        <taxon>Bacteria</taxon>
        <taxon>Pseudomonadati</taxon>
        <taxon>Planctomycetota</taxon>
        <taxon>Planctomycetia</taxon>
        <taxon>Gemmatales</taxon>
        <taxon>Gemmataceae</taxon>
        <taxon>Urbifossiella</taxon>
    </lineage>
</organism>
<dbReference type="InterPro" id="IPR005560">
    <property type="entry name" value="Csp_YhjQ"/>
</dbReference>
<dbReference type="InterPro" id="IPR044543">
    <property type="entry name" value="YHJQ-like"/>
</dbReference>
<dbReference type="CDD" id="cd08026">
    <property type="entry name" value="DUF326"/>
    <property type="match status" value="1"/>
</dbReference>
<feature type="signal peptide" evidence="1">
    <location>
        <begin position="1"/>
        <end position="25"/>
    </location>
</feature>
<proteinExistence type="predicted"/>
<accession>A0A517XSH8</accession>
<evidence type="ECO:0000313" key="3">
    <source>
        <dbReference type="Proteomes" id="UP000319576"/>
    </source>
</evidence>
<keyword evidence="3" id="KW-1185">Reference proteome</keyword>
<gene>
    <name evidence="2" type="ORF">ETAA1_24100</name>
</gene>
<dbReference type="PANTHER" id="PTHR37310">
    <property type="entry name" value="CYTOPLASMIC PROTEIN-RELATED"/>
    <property type="match status" value="1"/>
</dbReference>
<dbReference type="AlphaFoldDB" id="A0A517XSH8"/>
<dbReference type="EMBL" id="CP036273">
    <property type="protein sequence ID" value="QDU20458.1"/>
    <property type="molecule type" value="Genomic_DNA"/>
</dbReference>
<sequence precursor="true">MIRALFVGLVAAVLVANAGSPVASAQEGKKADRCCIECQACEKSCLGCAADCLNELAGGKADRKDCIKLCQDCADVCGACARIAARGGPLEATISAACAEACERCASECAKHRDDRTCLACAEQCRRCAAECRAQGRKK</sequence>
<dbReference type="Gene3D" id="1.20.1270.360">
    <property type="match status" value="1"/>
</dbReference>
<dbReference type="KEGG" id="uli:ETAA1_24100"/>
<protein>
    <recommendedName>
        <fullName evidence="4">Four-helix bundle copper-binding protein</fullName>
    </recommendedName>
</protein>
<dbReference type="Pfam" id="PF03860">
    <property type="entry name" value="Csp"/>
    <property type="match status" value="1"/>
</dbReference>
<evidence type="ECO:0000313" key="2">
    <source>
        <dbReference type="EMBL" id="QDU20458.1"/>
    </source>
</evidence>
<reference evidence="2 3" key="1">
    <citation type="submission" date="2019-02" db="EMBL/GenBank/DDBJ databases">
        <title>Deep-cultivation of Planctomycetes and their phenomic and genomic characterization uncovers novel biology.</title>
        <authorList>
            <person name="Wiegand S."/>
            <person name="Jogler M."/>
            <person name="Boedeker C."/>
            <person name="Pinto D."/>
            <person name="Vollmers J."/>
            <person name="Rivas-Marin E."/>
            <person name="Kohn T."/>
            <person name="Peeters S.H."/>
            <person name="Heuer A."/>
            <person name="Rast P."/>
            <person name="Oberbeckmann S."/>
            <person name="Bunk B."/>
            <person name="Jeske O."/>
            <person name="Meyerdierks A."/>
            <person name="Storesund J.E."/>
            <person name="Kallscheuer N."/>
            <person name="Luecker S."/>
            <person name="Lage O.M."/>
            <person name="Pohl T."/>
            <person name="Merkel B.J."/>
            <person name="Hornburger P."/>
            <person name="Mueller R.-W."/>
            <person name="Bruemmer F."/>
            <person name="Labrenz M."/>
            <person name="Spormann A.M."/>
            <person name="Op den Camp H."/>
            <person name="Overmann J."/>
            <person name="Amann R."/>
            <person name="Jetten M.S.M."/>
            <person name="Mascher T."/>
            <person name="Medema M.H."/>
            <person name="Devos D.P."/>
            <person name="Kaster A.-K."/>
            <person name="Ovreas L."/>
            <person name="Rohde M."/>
            <person name="Galperin M.Y."/>
            <person name="Jogler C."/>
        </authorList>
    </citation>
    <scope>NUCLEOTIDE SEQUENCE [LARGE SCALE GENOMIC DNA]</scope>
    <source>
        <strain evidence="2 3">ETA_A1</strain>
    </source>
</reference>
<feature type="chain" id="PRO_5021984484" description="Four-helix bundle copper-binding protein" evidence="1">
    <location>
        <begin position="26"/>
        <end position="139"/>
    </location>
</feature>